<dbReference type="OrthoDB" id="415411at2759"/>
<name>A0A316ZE50_9BASI</name>
<proteinExistence type="predicted"/>
<dbReference type="InterPro" id="IPR002591">
    <property type="entry name" value="Phosphodiest/P_Trfase"/>
</dbReference>
<sequence length="427" mass="46986">MVWAQQLVFAPAASTPLSNGTHPWRRSVILVSLDGVRPAYLTPELLPHLSQAPALVAESMRPVSPSLTFPNHWSLLTGVSPGRHGIVANDFHRILRDKSSEAFFYQDPARSWNGSWWGAEPLWSVAERAGQSSAVLAWPGPPITSHGERPRHFQRYVKGWSTADRLRTIERWLDMGSVDERPSLICAYVPDVDAAAHGAGPDPSDPSVAAALRAVDDFIAALLRSIAARNASELVDVVVVSDHGMTQTSSKRLIYLDEALGAELYGEILTRDGWPSAGLRFKSASAQTAARDRLRKLAKASSFQLLDAEPLAQQWNWTAPDEHVMRERVAPLWMVPDVGWSITTAAEMATFSDGVYSPRGNHGYDARHPDMQAIFAAHGPSFRRSAQRIPPFRNLEVHGLVNELLGIPARHRPPTEVSHSSLSALQR</sequence>
<dbReference type="Gene3D" id="3.30.1360.180">
    <property type="match status" value="1"/>
</dbReference>
<dbReference type="Proteomes" id="UP000245946">
    <property type="component" value="Unassembled WGS sequence"/>
</dbReference>
<dbReference type="GO" id="GO:0009141">
    <property type="term" value="P:nucleoside triphosphate metabolic process"/>
    <property type="evidence" value="ECO:0007669"/>
    <property type="project" value="TreeGrafter"/>
</dbReference>
<evidence type="ECO:0000313" key="2">
    <source>
        <dbReference type="Proteomes" id="UP000245946"/>
    </source>
</evidence>
<dbReference type="Pfam" id="PF01663">
    <property type="entry name" value="Phosphodiest"/>
    <property type="match status" value="1"/>
</dbReference>
<dbReference type="AlphaFoldDB" id="A0A316ZE50"/>
<dbReference type="Gene3D" id="3.40.720.10">
    <property type="entry name" value="Alkaline Phosphatase, subunit A"/>
    <property type="match status" value="1"/>
</dbReference>
<evidence type="ECO:0000313" key="1">
    <source>
        <dbReference type="EMBL" id="PWN99809.1"/>
    </source>
</evidence>
<dbReference type="GO" id="GO:0017111">
    <property type="term" value="F:ribonucleoside triphosphate phosphatase activity"/>
    <property type="evidence" value="ECO:0007669"/>
    <property type="project" value="TreeGrafter"/>
</dbReference>
<dbReference type="RefSeq" id="XP_025600088.1">
    <property type="nucleotide sequence ID" value="XM_025740097.1"/>
</dbReference>
<keyword evidence="2" id="KW-1185">Reference proteome</keyword>
<reference evidence="1 2" key="1">
    <citation type="journal article" date="2018" name="Mol. Biol. Evol.">
        <title>Broad Genomic Sampling Reveals a Smut Pathogenic Ancestry of the Fungal Clade Ustilaginomycotina.</title>
        <authorList>
            <person name="Kijpornyongpan T."/>
            <person name="Mondo S.J."/>
            <person name="Barry K."/>
            <person name="Sandor L."/>
            <person name="Lee J."/>
            <person name="Lipzen A."/>
            <person name="Pangilinan J."/>
            <person name="LaButti K."/>
            <person name="Hainaut M."/>
            <person name="Henrissat B."/>
            <person name="Grigoriev I.V."/>
            <person name="Spatafora J.W."/>
            <person name="Aime M.C."/>
        </authorList>
    </citation>
    <scope>NUCLEOTIDE SEQUENCE [LARGE SCALE GENOMIC DNA]</scope>
    <source>
        <strain evidence="1 2">MCA 4186</strain>
    </source>
</reference>
<dbReference type="GO" id="GO:0047429">
    <property type="term" value="F:nucleoside triphosphate diphosphatase activity"/>
    <property type="evidence" value="ECO:0007669"/>
    <property type="project" value="TreeGrafter"/>
</dbReference>
<dbReference type="CDD" id="cd16018">
    <property type="entry name" value="Enpp"/>
    <property type="match status" value="1"/>
</dbReference>
<dbReference type="EMBL" id="KZ819287">
    <property type="protein sequence ID" value="PWN99809.1"/>
    <property type="molecule type" value="Genomic_DNA"/>
</dbReference>
<dbReference type="PANTHER" id="PTHR10151:SF120">
    <property type="entry name" value="BIS(5'-ADENOSYL)-TRIPHOSPHATASE"/>
    <property type="match status" value="1"/>
</dbReference>
<protein>
    <submittedName>
        <fullName evidence="1">Phosphodiest-domain-containing protein</fullName>
    </submittedName>
</protein>
<dbReference type="STRING" id="58919.A0A316ZE50"/>
<gene>
    <name evidence="1" type="ORF">FA09DRAFT_294947</name>
</gene>
<dbReference type="SUPFAM" id="SSF53649">
    <property type="entry name" value="Alkaline phosphatase-like"/>
    <property type="match status" value="1"/>
</dbReference>
<dbReference type="PANTHER" id="PTHR10151">
    <property type="entry name" value="ECTONUCLEOTIDE PYROPHOSPHATASE/PHOSPHODIESTERASE"/>
    <property type="match status" value="1"/>
</dbReference>
<dbReference type="GeneID" id="37267643"/>
<accession>A0A316ZE50</accession>
<organism evidence="1 2">
    <name type="scientific">Tilletiopsis washingtonensis</name>
    <dbReference type="NCBI Taxonomy" id="58919"/>
    <lineage>
        <taxon>Eukaryota</taxon>
        <taxon>Fungi</taxon>
        <taxon>Dikarya</taxon>
        <taxon>Basidiomycota</taxon>
        <taxon>Ustilaginomycotina</taxon>
        <taxon>Exobasidiomycetes</taxon>
        <taxon>Entylomatales</taxon>
        <taxon>Entylomatales incertae sedis</taxon>
        <taxon>Tilletiopsis</taxon>
    </lineage>
</organism>
<dbReference type="InterPro" id="IPR017850">
    <property type="entry name" value="Alkaline_phosphatase_core_sf"/>
</dbReference>